<organism evidence="2 4">
    <name type="scientific">Alternaria tenuissima</name>
    <dbReference type="NCBI Taxonomy" id="119927"/>
    <lineage>
        <taxon>Eukaryota</taxon>
        <taxon>Fungi</taxon>
        <taxon>Dikarya</taxon>
        <taxon>Ascomycota</taxon>
        <taxon>Pezizomycotina</taxon>
        <taxon>Dothideomycetes</taxon>
        <taxon>Pleosporomycetidae</taxon>
        <taxon>Pleosporales</taxon>
        <taxon>Pleosporineae</taxon>
        <taxon>Pleosporaceae</taxon>
        <taxon>Alternaria</taxon>
        <taxon>Alternaria sect. Alternaria</taxon>
        <taxon>Alternaria alternata complex</taxon>
    </lineage>
</organism>
<feature type="signal peptide" evidence="1">
    <location>
        <begin position="1"/>
        <end position="25"/>
    </location>
</feature>
<name>A0AB37WAE5_9PLEO</name>
<dbReference type="EMBL" id="PDXF01000010">
    <property type="protein sequence ID" value="RYO04475.1"/>
    <property type="molecule type" value="Genomic_DNA"/>
</dbReference>
<evidence type="ECO:0000313" key="4">
    <source>
        <dbReference type="Proteomes" id="UP000292340"/>
    </source>
</evidence>
<feature type="chain" id="PRO_5044302001" description="Secreted protein" evidence="1">
    <location>
        <begin position="26"/>
        <end position="117"/>
    </location>
</feature>
<dbReference type="Proteomes" id="UP000292340">
    <property type="component" value="Unassembled WGS sequence"/>
</dbReference>
<evidence type="ECO:0000313" key="3">
    <source>
        <dbReference type="EMBL" id="RYO04475.1"/>
    </source>
</evidence>
<reference evidence="2" key="1">
    <citation type="submission" date="2017-10" db="EMBL/GenBank/DDBJ databases">
        <authorList>
            <person name="Armitage A.D."/>
            <person name="Barbara D.J."/>
            <person name="Woodhall J.W."/>
            <person name="Sreenivasaprasad S."/>
            <person name="Lane C.R."/>
            <person name="Clarkson J.P."/>
            <person name="Harrison R.J."/>
        </authorList>
    </citation>
    <scope>NUCLEOTIDE SEQUENCE</scope>
    <source>
        <strain evidence="2">FERA 1164</strain>
        <strain evidence="3">FERA 635</strain>
    </source>
</reference>
<sequence>MSMELLLLGLMLFAACGTSCTLVESQPVVSADGNSVEGYATRSSIKKHASLPRRSCSQKSMQVNTAGMLAQIPSVDPKVACWATPFCNSMLTDFAYCYNMTGSMKDPNADDGRSEIY</sequence>
<dbReference type="AlphaFoldDB" id="A0AB37WAE5"/>
<proteinExistence type="predicted"/>
<comment type="caution">
    <text evidence="2">The sequence shown here is derived from an EMBL/GenBank/DDBJ whole genome shotgun (WGS) entry which is preliminary data.</text>
</comment>
<evidence type="ECO:0000313" key="2">
    <source>
        <dbReference type="EMBL" id="RYN24365.1"/>
    </source>
</evidence>
<evidence type="ECO:0000313" key="5">
    <source>
        <dbReference type="Proteomes" id="UP000293195"/>
    </source>
</evidence>
<reference evidence="2" key="2">
    <citation type="journal article" date="2019" name="bioRxiv">
        <title>Genomics, evolutionary history and diagnostics of the Alternaria alternata species group including apple and Asian pear pathotypes.</title>
        <authorList>
            <person name="Armitage A.D."/>
            <person name="Cockerton H.M."/>
            <person name="Sreenivasaprasad S."/>
            <person name="Woodhall J.W."/>
            <person name="Lane C.R."/>
            <person name="Harrison R.J."/>
            <person name="Clarkson J.P."/>
        </authorList>
    </citation>
    <scope>NUCLEOTIDE SEQUENCE</scope>
    <source>
        <strain evidence="2">FERA 1164</strain>
        <strain evidence="3">FERA 635</strain>
    </source>
</reference>
<keyword evidence="5" id="KW-1185">Reference proteome</keyword>
<keyword evidence="1" id="KW-0732">Signal</keyword>
<protein>
    <recommendedName>
        <fullName evidence="6">Secreted protein</fullName>
    </recommendedName>
</protein>
<evidence type="ECO:0000256" key="1">
    <source>
        <dbReference type="SAM" id="SignalP"/>
    </source>
</evidence>
<gene>
    <name evidence="2" type="ORF">AA0115_g8205</name>
    <name evidence="3" type="ORF">AA0119_g3819</name>
</gene>
<dbReference type="EMBL" id="PDXB01000022">
    <property type="protein sequence ID" value="RYN24365.1"/>
    <property type="molecule type" value="Genomic_DNA"/>
</dbReference>
<accession>A0AB37WAE5</accession>
<dbReference type="Proteomes" id="UP000293195">
    <property type="component" value="Unassembled WGS sequence"/>
</dbReference>
<evidence type="ECO:0008006" key="6">
    <source>
        <dbReference type="Google" id="ProtNLM"/>
    </source>
</evidence>